<feature type="region of interest" description="Disordered" evidence="1">
    <location>
        <begin position="1"/>
        <end position="28"/>
    </location>
</feature>
<comment type="caution">
    <text evidence="2">The sequence shown here is derived from an EMBL/GenBank/DDBJ whole genome shotgun (WGS) entry which is preliminary data.</text>
</comment>
<evidence type="ECO:0000256" key="1">
    <source>
        <dbReference type="SAM" id="MobiDB-lite"/>
    </source>
</evidence>
<name>A0ABN1ZLR0_9ACTN</name>
<organism evidence="2 3">
    <name type="scientific">Kitasatospora kazusensis</name>
    <dbReference type="NCBI Taxonomy" id="407974"/>
    <lineage>
        <taxon>Bacteria</taxon>
        <taxon>Bacillati</taxon>
        <taxon>Actinomycetota</taxon>
        <taxon>Actinomycetes</taxon>
        <taxon>Kitasatosporales</taxon>
        <taxon>Streptomycetaceae</taxon>
        <taxon>Kitasatospora</taxon>
    </lineage>
</organism>
<protein>
    <submittedName>
        <fullName evidence="2">Uncharacterized protein</fullName>
    </submittedName>
</protein>
<proteinExistence type="predicted"/>
<reference evidence="2 3" key="1">
    <citation type="journal article" date="2019" name="Int. J. Syst. Evol. Microbiol.">
        <title>The Global Catalogue of Microorganisms (GCM) 10K type strain sequencing project: providing services to taxonomists for standard genome sequencing and annotation.</title>
        <authorList>
            <consortium name="The Broad Institute Genomics Platform"/>
            <consortium name="The Broad Institute Genome Sequencing Center for Infectious Disease"/>
            <person name="Wu L."/>
            <person name="Ma J."/>
        </authorList>
    </citation>
    <scope>NUCLEOTIDE SEQUENCE [LARGE SCALE GENOMIC DNA]</scope>
    <source>
        <strain evidence="2 3">JCM 14560</strain>
    </source>
</reference>
<sequence>METEAGPSGRRSRSPLHEDEDGGSTMTIPGFQAEASAYRSTGGYLTGPPRGATGDRIVPALTDRQQQLADCYRQDDACYAECTDLEYPLYEECAASCNAQFDQCVNPDPPQPRR</sequence>
<accession>A0ABN1ZLR0</accession>
<keyword evidence="3" id="KW-1185">Reference proteome</keyword>
<gene>
    <name evidence="2" type="ORF">GCM10009760_62760</name>
</gene>
<evidence type="ECO:0000313" key="3">
    <source>
        <dbReference type="Proteomes" id="UP001422759"/>
    </source>
</evidence>
<dbReference type="Proteomes" id="UP001422759">
    <property type="component" value="Unassembled WGS sequence"/>
</dbReference>
<evidence type="ECO:0000313" key="2">
    <source>
        <dbReference type="EMBL" id="GAA1500768.1"/>
    </source>
</evidence>
<dbReference type="EMBL" id="BAAANT010000075">
    <property type="protein sequence ID" value="GAA1500768.1"/>
    <property type="molecule type" value="Genomic_DNA"/>
</dbReference>